<protein>
    <submittedName>
        <fullName evidence="2">Uncharacterized protein</fullName>
    </submittedName>
</protein>
<gene>
    <name evidence="2" type="ORF">SAMN04488050_103177</name>
</gene>
<proteinExistence type="predicted"/>
<dbReference type="EMBL" id="FOZW01000003">
    <property type="protein sequence ID" value="SFS65481.1"/>
    <property type="molecule type" value="Genomic_DNA"/>
</dbReference>
<accession>A0A1I6RL72</accession>
<dbReference type="AlphaFoldDB" id="A0A1I6RL72"/>
<dbReference type="RefSeq" id="WP_092430756.1">
    <property type="nucleotide sequence ID" value="NZ_FNCL01000022.1"/>
</dbReference>
<evidence type="ECO:0000256" key="1">
    <source>
        <dbReference type="SAM" id="MobiDB-lite"/>
    </source>
</evidence>
<evidence type="ECO:0000313" key="3">
    <source>
        <dbReference type="Proteomes" id="UP000199392"/>
    </source>
</evidence>
<name>A0A1I6RL72_9RHOB</name>
<feature type="region of interest" description="Disordered" evidence="1">
    <location>
        <begin position="1"/>
        <end position="22"/>
    </location>
</feature>
<organism evidence="2 3">
    <name type="scientific">Alloyangia pacifica</name>
    <dbReference type="NCBI Taxonomy" id="311180"/>
    <lineage>
        <taxon>Bacteria</taxon>
        <taxon>Pseudomonadati</taxon>
        <taxon>Pseudomonadota</taxon>
        <taxon>Alphaproteobacteria</taxon>
        <taxon>Rhodobacterales</taxon>
        <taxon>Roseobacteraceae</taxon>
        <taxon>Alloyangia</taxon>
    </lineage>
</organism>
<reference evidence="3" key="1">
    <citation type="submission" date="2016-10" db="EMBL/GenBank/DDBJ databases">
        <authorList>
            <person name="Varghese N."/>
            <person name="Submissions S."/>
        </authorList>
    </citation>
    <scope>NUCLEOTIDE SEQUENCE [LARGE SCALE GENOMIC DNA]</scope>
    <source>
        <strain evidence="3">DSM 26894</strain>
    </source>
</reference>
<evidence type="ECO:0000313" key="2">
    <source>
        <dbReference type="EMBL" id="SFS65481.1"/>
    </source>
</evidence>
<sequence>MKKTPSQSPEEPEALDSIGAPLHVHTDRIDEAMHAFVSTGGTVHWLGASLQCDARRQRFVMQSHEGGEHSVSQQDTDSARLQAHWRAFLQRHLIVVEELYGRSD</sequence>
<keyword evidence="3" id="KW-1185">Reference proteome</keyword>
<dbReference type="Proteomes" id="UP000199392">
    <property type="component" value="Unassembled WGS sequence"/>
</dbReference>